<evidence type="ECO:0000313" key="2">
    <source>
        <dbReference type="EMBL" id="DBA30163.1"/>
    </source>
</evidence>
<feature type="region of interest" description="Disordered" evidence="1">
    <location>
        <begin position="110"/>
        <end position="131"/>
    </location>
</feature>
<dbReference type="Proteomes" id="UP001181693">
    <property type="component" value="Unassembled WGS sequence"/>
</dbReference>
<accession>A0AAV3ASK8</accession>
<gene>
    <name evidence="2" type="ORF">GDO54_006178</name>
</gene>
<name>A0AAV3ASK8_PYXAD</name>
<evidence type="ECO:0000313" key="3">
    <source>
        <dbReference type="Proteomes" id="UP001181693"/>
    </source>
</evidence>
<organism evidence="2 3">
    <name type="scientific">Pyxicephalus adspersus</name>
    <name type="common">African bullfrog</name>
    <dbReference type="NCBI Taxonomy" id="30357"/>
    <lineage>
        <taxon>Eukaryota</taxon>
        <taxon>Metazoa</taxon>
        <taxon>Chordata</taxon>
        <taxon>Craniata</taxon>
        <taxon>Vertebrata</taxon>
        <taxon>Euteleostomi</taxon>
        <taxon>Amphibia</taxon>
        <taxon>Batrachia</taxon>
        <taxon>Anura</taxon>
        <taxon>Neobatrachia</taxon>
        <taxon>Ranoidea</taxon>
        <taxon>Pyxicephalidae</taxon>
        <taxon>Pyxicephalinae</taxon>
        <taxon>Pyxicephalus</taxon>
    </lineage>
</organism>
<dbReference type="EMBL" id="DYDO01000002">
    <property type="protein sequence ID" value="DBA30163.1"/>
    <property type="molecule type" value="Genomic_DNA"/>
</dbReference>
<proteinExistence type="predicted"/>
<dbReference type="AlphaFoldDB" id="A0AAV3ASK8"/>
<reference evidence="2" key="1">
    <citation type="thesis" date="2020" institute="ProQuest LLC" country="789 East Eisenhower Parkway, Ann Arbor, MI, USA">
        <title>Comparative Genomics and Chromosome Evolution.</title>
        <authorList>
            <person name="Mudd A.B."/>
        </authorList>
    </citation>
    <scope>NUCLEOTIDE SEQUENCE</scope>
    <source>
        <strain evidence="2">1538</strain>
        <tissue evidence="2">Blood</tissue>
    </source>
</reference>
<sequence length="176" mass="20839">MPQPEYDHYNPHHVTISSMPSDHVTQRSISSDHVMPRRRPFHHIKSKRWPCHPMKLRSRSFHSMILRSRSSLFRMQSTTGQRIKRSKVKKRNYQTTTRKQKVNRNRRVTFDLDGPTSSVERQHEQEMQTSSTAHMDVITQTSPPAPAARNPLFNIGLHQTENPSQFRWWLKYNNKG</sequence>
<protein>
    <submittedName>
        <fullName evidence="2">Uncharacterized protein</fullName>
    </submittedName>
</protein>
<keyword evidence="3" id="KW-1185">Reference proteome</keyword>
<evidence type="ECO:0000256" key="1">
    <source>
        <dbReference type="SAM" id="MobiDB-lite"/>
    </source>
</evidence>
<comment type="caution">
    <text evidence="2">The sequence shown here is derived from an EMBL/GenBank/DDBJ whole genome shotgun (WGS) entry which is preliminary data.</text>
</comment>